<sequence>MFKKASDFSLKAALTSLPFALFAMPRIVQASTQANTQSVTDTLNYALTLEYLEEAFYVQGLAKSGLIDSADMTIFNQIKKHESAHVVFLKNVLGSAANPSPAFDFGTAFDSYANFLATAQALEDTGVRAYKGQAGNLITNKVALTAALQIHSVEARHASEVRRLRMLNGWIGVGEAGATYGAGEDANFPAESNLTQGGVDLSILASADVTMTNIAEAFDEPLDKNTVFGIAQGFIVS</sequence>
<protein>
    <recommendedName>
        <fullName evidence="4">Ferritin-like domain-containing protein</fullName>
    </recommendedName>
</protein>
<dbReference type="KEGG" id="chu:CHU_1458"/>
<organism evidence="2 3">
    <name type="scientific">Cytophaga hutchinsonii (strain ATCC 33406 / DSM 1761 / CIP 103989 / NBRC 15051 / NCIMB 9469 / D465)</name>
    <dbReference type="NCBI Taxonomy" id="269798"/>
    <lineage>
        <taxon>Bacteria</taxon>
        <taxon>Pseudomonadati</taxon>
        <taxon>Bacteroidota</taxon>
        <taxon>Cytophagia</taxon>
        <taxon>Cytophagales</taxon>
        <taxon>Cytophagaceae</taxon>
        <taxon>Cytophaga</taxon>
    </lineage>
</organism>
<feature type="chain" id="PRO_5026682518" description="Ferritin-like domain-containing protein" evidence="1">
    <location>
        <begin position="31"/>
        <end position="237"/>
    </location>
</feature>
<evidence type="ECO:0000256" key="1">
    <source>
        <dbReference type="SAM" id="SignalP"/>
    </source>
</evidence>
<dbReference type="Pfam" id="PF13668">
    <property type="entry name" value="Ferritin_2"/>
    <property type="match status" value="1"/>
</dbReference>
<name>A0A6N4SR14_CYTH3</name>
<dbReference type="AlphaFoldDB" id="A0A6N4SR14"/>
<dbReference type="InterPro" id="IPR009078">
    <property type="entry name" value="Ferritin-like_SF"/>
</dbReference>
<proteinExistence type="predicted"/>
<reference evidence="2 3" key="1">
    <citation type="journal article" date="2007" name="Appl. Environ. Microbiol.">
        <title>Genome sequence of the cellulolytic gliding bacterium Cytophaga hutchinsonii.</title>
        <authorList>
            <person name="Xie G."/>
            <person name="Bruce D.C."/>
            <person name="Challacombe J.F."/>
            <person name="Chertkov O."/>
            <person name="Detter J.C."/>
            <person name="Gilna P."/>
            <person name="Han C.S."/>
            <person name="Lucas S."/>
            <person name="Misra M."/>
            <person name="Myers G.L."/>
            <person name="Richardson P."/>
            <person name="Tapia R."/>
            <person name="Thayer N."/>
            <person name="Thompson L.S."/>
            <person name="Brettin T.S."/>
            <person name="Henrissat B."/>
            <person name="Wilson D.B."/>
            <person name="McBride M.J."/>
        </authorList>
    </citation>
    <scope>NUCLEOTIDE SEQUENCE [LARGE SCALE GENOMIC DNA]</scope>
    <source>
        <strain evidence="3">ATCC 33406 / DSM 1761 / CIP 103989 / NBRC 15051 / NCIMB 9469 / D465</strain>
    </source>
</reference>
<dbReference type="Proteomes" id="UP000001822">
    <property type="component" value="Chromosome"/>
</dbReference>
<evidence type="ECO:0000313" key="2">
    <source>
        <dbReference type="EMBL" id="ABG58729.1"/>
    </source>
</evidence>
<dbReference type="EMBL" id="CP000383">
    <property type="protein sequence ID" value="ABG58729.1"/>
    <property type="molecule type" value="Genomic_DNA"/>
</dbReference>
<feature type="signal peptide" evidence="1">
    <location>
        <begin position="1"/>
        <end position="30"/>
    </location>
</feature>
<gene>
    <name evidence="2" type="ordered locus">CHU_1458</name>
</gene>
<keyword evidence="3" id="KW-1185">Reference proteome</keyword>
<dbReference type="SUPFAM" id="SSF47240">
    <property type="entry name" value="Ferritin-like"/>
    <property type="match status" value="1"/>
</dbReference>
<keyword evidence="1" id="KW-0732">Signal</keyword>
<evidence type="ECO:0000313" key="3">
    <source>
        <dbReference type="Proteomes" id="UP000001822"/>
    </source>
</evidence>
<evidence type="ECO:0008006" key="4">
    <source>
        <dbReference type="Google" id="ProtNLM"/>
    </source>
</evidence>
<accession>A0A6N4SR14</accession>